<feature type="transmembrane region" description="Helical" evidence="1">
    <location>
        <begin position="180"/>
        <end position="204"/>
    </location>
</feature>
<gene>
    <name evidence="2" type="ORF">SPHA_56535</name>
</gene>
<dbReference type="Proteomes" id="UP000597762">
    <property type="component" value="Unassembled WGS sequence"/>
</dbReference>
<organism evidence="2 3">
    <name type="scientific">Acanthosepion pharaonis</name>
    <name type="common">Pharaoh cuttlefish</name>
    <name type="synonym">Sepia pharaonis</name>
    <dbReference type="NCBI Taxonomy" id="158019"/>
    <lineage>
        <taxon>Eukaryota</taxon>
        <taxon>Metazoa</taxon>
        <taxon>Spiralia</taxon>
        <taxon>Lophotrochozoa</taxon>
        <taxon>Mollusca</taxon>
        <taxon>Cephalopoda</taxon>
        <taxon>Coleoidea</taxon>
        <taxon>Decapodiformes</taxon>
        <taxon>Sepiida</taxon>
        <taxon>Sepiina</taxon>
        <taxon>Sepiidae</taxon>
        <taxon>Acanthosepion</taxon>
    </lineage>
</organism>
<keyword evidence="3" id="KW-1185">Reference proteome</keyword>
<keyword evidence="1" id="KW-0472">Membrane</keyword>
<sequence length="208" mass="24826">MSSFSVFSSVFLSNFSFFSCRKNEISLFLSFHPDFSFFFISFLFHSIFLILFVNSLKFFFSLSNILLSSSFIFNSFSLHLKQYLFLYSEIVYAISIVSLLSSLHVVHIFFFQTPFLIPVCSFPRDRFRGICALFFFLFSLLFFPSFFYFFHSFHFLLWLVIPFFITVISFNTLSFSFSFLFDIILFIDSLFITSFSPFFFYRIFALFL</sequence>
<accession>A0A812DMR6</accession>
<evidence type="ECO:0000313" key="3">
    <source>
        <dbReference type="Proteomes" id="UP000597762"/>
    </source>
</evidence>
<feature type="transmembrane region" description="Helical" evidence="1">
    <location>
        <begin position="58"/>
        <end position="78"/>
    </location>
</feature>
<dbReference type="AlphaFoldDB" id="A0A812DMR6"/>
<feature type="transmembrane region" description="Helical" evidence="1">
    <location>
        <begin position="129"/>
        <end position="149"/>
    </location>
</feature>
<name>A0A812DMR6_ACAPH</name>
<evidence type="ECO:0000256" key="1">
    <source>
        <dbReference type="SAM" id="Phobius"/>
    </source>
</evidence>
<proteinExistence type="predicted"/>
<comment type="caution">
    <text evidence="2">The sequence shown here is derived from an EMBL/GenBank/DDBJ whole genome shotgun (WGS) entry which is preliminary data.</text>
</comment>
<dbReference type="EMBL" id="CAHIKZ030003744">
    <property type="protein sequence ID" value="CAE1303768.1"/>
    <property type="molecule type" value="Genomic_DNA"/>
</dbReference>
<keyword evidence="1" id="KW-1133">Transmembrane helix</keyword>
<protein>
    <submittedName>
        <fullName evidence="2">Uncharacterized protein</fullName>
    </submittedName>
</protein>
<feature type="transmembrane region" description="Helical" evidence="1">
    <location>
        <begin position="90"/>
        <end position="117"/>
    </location>
</feature>
<reference evidence="2" key="1">
    <citation type="submission" date="2021-01" db="EMBL/GenBank/DDBJ databases">
        <authorList>
            <person name="Li R."/>
            <person name="Bekaert M."/>
        </authorList>
    </citation>
    <scope>NUCLEOTIDE SEQUENCE</scope>
    <source>
        <strain evidence="2">Farmed</strain>
    </source>
</reference>
<keyword evidence="1" id="KW-0812">Transmembrane</keyword>
<feature type="transmembrane region" description="Helical" evidence="1">
    <location>
        <begin position="155"/>
        <end position="173"/>
    </location>
</feature>
<evidence type="ECO:0000313" key="2">
    <source>
        <dbReference type="EMBL" id="CAE1303768.1"/>
    </source>
</evidence>
<feature type="transmembrane region" description="Helical" evidence="1">
    <location>
        <begin position="35"/>
        <end position="53"/>
    </location>
</feature>